<reference evidence="1" key="1">
    <citation type="submission" date="2021-04" db="EMBL/GenBank/DDBJ databases">
        <title>Isolation of p-tert-butylphenol degrading bacteria Sphingobium phenoxybenzoativorans Tas13 from active sludge.</title>
        <authorList>
            <person name="Li Y."/>
        </authorList>
    </citation>
    <scope>NUCLEOTIDE SEQUENCE</scope>
    <source>
        <strain evidence="1">Tas13</strain>
    </source>
</reference>
<keyword evidence="2" id="KW-1185">Reference proteome</keyword>
<protein>
    <submittedName>
        <fullName evidence="1">Uncharacterized protein</fullName>
    </submittedName>
</protein>
<dbReference type="RefSeq" id="WP_212611014.1">
    <property type="nucleotide sequence ID" value="NZ_CP073910.1"/>
</dbReference>
<sequence>MLLAPASASGPVQLAQVTIEQRVIIRVPLARQRSAQVESPVEWQEKKGPKCLAIRSIRGASVTAKNSIDMTLINGERYRARLERGCRAVDFWSGFYVEATRDGSLCSGRDMIQARGGTECEIDTFRRLVADDE</sequence>
<evidence type="ECO:0000313" key="2">
    <source>
        <dbReference type="Proteomes" id="UP000681425"/>
    </source>
</evidence>
<name>A0A975Q400_9SPHN</name>
<dbReference type="Proteomes" id="UP000681425">
    <property type="component" value="Chromosome"/>
</dbReference>
<organism evidence="1 2">
    <name type="scientific">Sphingobium phenoxybenzoativorans</name>
    <dbReference type="NCBI Taxonomy" id="1592790"/>
    <lineage>
        <taxon>Bacteria</taxon>
        <taxon>Pseudomonadati</taxon>
        <taxon>Pseudomonadota</taxon>
        <taxon>Alphaproteobacteria</taxon>
        <taxon>Sphingomonadales</taxon>
        <taxon>Sphingomonadaceae</taxon>
        <taxon>Sphingobium</taxon>
    </lineage>
</organism>
<dbReference type="AlphaFoldDB" id="A0A975Q400"/>
<accession>A0A975Q400</accession>
<proteinExistence type="predicted"/>
<dbReference type="EMBL" id="CP073910">
    <property type="protein sequence ID" value="QUT08082.1"/>
    <property type="molecule type" value="Genomic_DNA"/>
</dbReference>
<dbReference type="KEGG" id="spph:KFK14_03290"/>
<evidence type="ECO:0000313" key="1">
    <source>
        <dbReference type="EMBL" id="QUT08082.1"/>
    </source>
</evidence>
<gene>
    <name evidence="1" type="ORF">KFK14_03290</name>
</gene>